<evidence type="ECO:0000313" key="2">
    <source>
        <dbReference type="Proteomes" id="UP000077013"/>
    </source>
</evidence>
<organism evidence="1 2">
    <name type="scientific">Cochleicola gelatinilyticus</name>
    <dbReference type="NCBI Taxonomy" id="1763537"/>
    <lineage>
        <taxon>Bacteria</taxon>
        <taxon>Pseudomonadati</taxon>
        <taxon>Bacteroidota</taxon>
        <taxon>Flavobacteriia</taxon>
        <taxon>Flavobacteriales</taxon>
        <taxon>Flavobacteriaceae</taxon>
        <taxon>Cochleicola</taxon>
    </lineage>
</organism>
<dbReference type="Proteomes" id="UP000077013">
    <property type="component" value="Unassembled WGS sequence"/>
</dbReference>
<gene>
    <name evidence="1" type="ORF">ULVI_12330</name>
</gene>
<dbReference type="RefSeq" id="WP_068593086.1">
    <property type="nucleotide sequence ID" value="NZ_LRXL01000045.1"/>
</dbReference>
<accession>A0A167H670</accession>
<proteinExistence type="predicted"/>
<dbReference type="AlphaFoldDB" id="A0A167H670"/>
<dbReference type="EMBL" id="LRXL01000045">
    <property type="protein sequence ID" value="OAB78256.1"/>
    <property type="molecule type" value="Genomic_DNA"/>
</dbReference>
<reference evidence="1 2" key="1">
    <citation type="submission" date="2016-02" db="EMBL/GenBank/DDBJ databases">
        <title>Ulvibacter sp. LPB0005, isolated from Thais luteostoma.</title>
        <authorList>
            <person name="Shin S.-K."/>
            <person name="Yi H."/>
        </authorList>
    </citation>
    <scope>NUCLEOTIDE SEQUENCE [LARGE SCALE GENOMIC DNA]</scope>
    <source>
        <strain evidence="1 2">LPB0005</strain>
    </source>
</reference>
<dbReference type="STRING" id="1763537.ULVI_12330"/>
<evidence type="ECO:0000313" key="1">
    <source>
        <dbReference type="EMBL" id="OAB78256.1"/>
    </source>
</evidence>
<protein>
    <submittedName>
        <fullName evidence="1">Uncharacterized protein</fullName>
    </submittedName>
</protein>
<comment type="caution">
    <text evidence="1">The sequence shown here is derived from an EMBL/GenBank/DDBJ whole genome shotgun (WGS) entry which is preliminary data.</text>
</comment>
<name>A0A167H670_9FLAO</name>
<sequence length="154" mass="17858">MITNETLEKLHVKLEELRRLNKISYRKLGEVIDYSGEGINKALKKFTLSIGQINQISKKYGFLDEIKSIVVKFNELDELSSYSNSERLTEDQVKTFALIFNKHYNQLKDDPIIHNKLRALIEKAKFDELVAILPSLFESKKNYIKSDSNSSTEK</sequence>
<keyword evidence="2" id="KW-1185">Reference proteome</keyword>